<dbReference type="OrthoDB" id="691443at2759"/>
<sequence length="396" mass="44466">MRSDQGDNCDGDGEYASVLCLAEFLFTVLQFVRNQISPTLTTSQALSGGGGDSGAGTCRGGIQLQRSLPPSLPRRPPLPALPLPLYRRSRPRPTACPLPRWRRPRPAVDACSKNASGRQRKRQNHVAESPSGRTQVETPVSYLSKLLGTTTLKEPAASSSSPPTPPSKPTVLVNKPHGWYFSIFIRTDLSGSFHTYPHLGGPFKSLQEVETAIECYIEAKRHKTLWDEEAELDMVVRKALYWPDGTTRKCSDEYVVEHTRQQKSLMLQALLDKYNEDHNLFGDLAYELNNMLHYGTICEDLTWYKHFNFIAKAKDGVEDLFFAEVTSKHEGRELVANSFCKIKSNENGHCYGCKNNGNIDMKHPDKADEYIGGHLDTYLPFSRRSRPNTWTGSKED</sequence>
<feature type="region of interest" description="Disordered" evidence="1">
    <location>
        <begin position="41"/>
        <end position="139"/>
    </location>
</feature>
<gene>
    <name evidence="4" type="primary">LOC100841563</name>
    <name evidence="3" type="ORF">BRADI_4g21838v3</name>
</gene>
<organism evidence="3">
    <name type="scientific">Brachypodium distachyon</name>
    <name type="common">Purple false brome</name>
    <name type="synonym">Trachynia distachya</name>
    <dbReference type="NCBI Taxonomy" id="15368"/>
    <lineage>
        <taxon>Eukaryota</taxon>
        <taxon>Viridiplantae</taxon>
        <taxon>Streptophyta</taxon>
        <taxon>Embryophyta</taxon>
        <taxon>Tracheophyta</taxon>
        <taxon>Spermatophyta</taxon>
        <taxon>Magnoliopsida</taxon>
        <taxon>Liliopsida</taxon>
        <taxon>Poales</taxon>
        <taxon>Poaceae</taxon>
        <taxon>BOP clade</taxon>
        <taxon>Pooideae</taxon>
        <taxon>Stipodae</taxon>
        <taxon>Brachypodieae</taxon>
        <taxon>Brachypodium</taxon>
    </lineage>
</organism>
<feature type="compositionally biased region" description="Pro residues" evidence="1">
    <location>
        <begin position="70"/>
        <end position="82"/>
    </location>
</feature>
<feature type="region of interest" description="Disordered" evidence="1">
    <location>
        <begin position="151"/>
        <end position="170"/>
    </location>
</feature>
<dbReference type="EMBL" id="CM000883">
    <property type="protein sequence ID" value="PNT63861.1"/>
    <property type="molecule type" value="Genomic_DNA"/>
</dbReference>
<dbReference type="Pfam" id="PF12274">
    <property type="entry name" value="DUF3615"/>
    <property type="match status" value="1"/>
</dbReference>
<feature type="compositionally biased region" description="Gly residues" evidence="1">
    <location>
        <begin position="47"/>
        <end position="59"/>
    </location>
</feature>
<evidence type="ECO:0000313" key="5">
    <source>
        <dbReference type="Proteomes" id="UP000008810"/>
    </source>
</evidence>
<reference evidence="4" key="3">
    <citation type="submission" date="2018-08" db="UniProtKB">
        <authorList>
            <consortium name="EnsemblPlants"/>
        </authorList>
    </citation>
    <scope>IDENTIFICATION</scope>
    <source>
        <strain evidence="4">cv. Bd21</strain>
    </source>
</reference>
<reference evidence="3" key="2">
    <citation type="submission" date="2017-06" db="EMBL/GenBank/DDBJ databases">
        <title>WGS assembly of Brachypodium distachyon.</title>
        <authorList>
            <consortium name="The International Brachypodium Initiative"/>
            <person name="Lucas S."/>
            <person name="Harmon-Smith M."/>
            <person name="Lail K."/>
            <person name="Tice H."/>
            <person name="Grimwood J."/>
            <person name="Bruce D."/>
            <person name="Barry K."/>
            <person name="Shu S."/>
            <person name="Lindquist E."/>
            <person name="Wang M."/>
            <person name="Pitluck S."/>
            <person name="Vogel J.P."/>
            <person name="Garvin D.F."/>
            <person name="Mockler T.C."/>
            <person name="Schmutz J."/>
            <person name="Rokhsar D."/>
            <person name="Bevan M.W."/>
        </authorList>
    </citation>
    <scope>NUCLEOTIDE SEQUENCE</scope>
    <source>
        <strain evidence="3">Bd21</strain>
    </source>
</reference>
<keyword evidence="5" id="KW-1185">Reference proteome</keyword>
<dbReference type="PANTHER" id="PTHR33326">
    <property type="entry name" value="OS05G0543800 PROTEIN"/>
    <property type="match status" value="1"/>
</dbReference>
<evidence type="ECO:0000259" key="2">
    <source>
        <dbReference type="Pfam" id="PF12274"/>
    </source>
</evidence>
<reference evidence="3 4" key="1">
    <citation type="journal article" date="2010" name="Nature">
        <title>Genome sequencing and analysis of the model grass Brachypodium distachyon.</title>
        <authorList>
            <consortium name="International Brachypodium Initiative"/>
        </authorList>
    </citation>
    <scope>NUCLEOTIDE SEQUENCE [LARGE SCALE GENOMIC DNA]</scope>
    <source>
        <strain evidence="3 4">Bd21</strain>
    </source>
</reference>
<dbReference type="Gramene" id="PNT63861">
    <property type="protein sequence ID" value="PNT63861"/>
    <property type="gene ID" value="BRADI_4g21838v3"/>
</dbReference>
<name>A0A2K2CPA1_BRADI</name>
<evidence type="ECO:0000313" key="3">
    <source>
        <dbReference type="EMBL" id="PNT63861.1"/>
    </source>
</evidence>
<proteinExistence type="predicted"/>
<dbReference type="Proteomes" id="UP000008810">
    <property type="component" value="Chromosome 4"/>
</dbReference>
<dbReference type="InterPro" id="IPR022059">
    <property type="entry name" value="DUF3615"/>
</dbReference>
<evidence type="ECO:0000313" key="4">
    <source>
        <dbReference type="EnsemblPlants" id="PNT63861"/>
    </source>
</evidence>
<feature type="domain" description="DUF3615" evidence="2">
    <location>
        <begin position="268"/>
        <end position="364"/>
    </location>
</feature>
<evidence type="ECO:0000256" key="1">
    <source>
        <dbReference type="SAM" id="MobiDB-lite"/>
    </source>
</evidence>
<feature type="compositionally biased region" description="Low complexity" evidence="1">
    <location>
        <begin position="60"/>
        <end position="69"/>
    </location>
</feature>
<dbReference type="EnsemblPlants" id="PNT63861">
    <property type="protein sequence ID" value="PNT63861"/>
    <property type="gene ID" value="BRADI_4g21838v3"/>
</dbReference>
<dbReference type="PANTHER" id="PTHR33326:SF43">
    <property type="entry name" value="MBD DOMAIN-CONTAINING PROTEIN"/>
    <property type="match status" value="1"/>
</dbReference>
<dbReference type="AlphaFoldDB" id="A0A2K2CPA1"/>
<accession>A0A2K2CPA1</accession>
<protein>
    <recommendedName>
        <fullName evidence="2">DUF3615 domain-containing protein</fullName>
    </recommendedName>
</protein>